<keyword evidence="1" id="KW-0472">Membrane</keyword>
<dbReference type="GO" id="GO:0042601">
    <property type="term" value="C:endospore-forming forespore"/>
    <property type="evidence" value="ECO:0007669"/>
    <property type="project" value="TreeGrafter"/>
</dbReference>
<gene>
    <name evidence="2" type="ORF">Q604_UNBc4C00046G0018</name>
</gene>
<dbReference type="InterPro" id="IPR047175">
    <property type="entry name" value="CotS-like"/>
</dbReference>
<reference evidence="2" key="1">
    <citation type="submission" date="2013-12" db="EMBL/GenBank/DDBJ databases">
        <title>A Varibaculum cambriense genome reconstructed from a premature infant gut community with otherwise low bacterial novelty that shifts toward anaerobic metabolism during the third week of life.</title>
        <authorList>
            <person name="Brown C.T."/>
            <person name="Sharon I."/>
            <person name="Thomas B.C."/>
            <person name="Castelle C.J."/>
            <person name="Morowitz M.J."/>
            <person name="Banfield J.F."/>
        </authorList>
    </citation>
    <scope>NUCLEOTIDE SEQUENCE</scope>
</reference>
<proteinExistence type="predicted"/>
<name>W1WJ46_9ZZZZ</name>
<dbReference type="PANTHER" id="PTHR39179">
    <property type="entry name" value="SPORE COAT PROTEIN I"/>
    <property type="match status" value="1"/>
</dbReference>
<evidence type="ECO:0000256" key="1">
    <source>
        <dbReference type="SAM" id="Phobius"/>
    </source>
</evidence>
<sequence>MILILKGEIKINELSLNEYLESKGIIVMGKYFSHTKDFTRKSCENQISTMVELHKLLINCKFNNLNRFGSVIGKELESFKVQLKKIERDYNILFEKNSKNNVEKLFLSEGKRMILQGREAVEYICNNGYLDIIKRSMNREEICIGRADSGNLRKVNGNFEIGIIKGISYNLVEEDLYKYIKRTQKKGIKIDEEEFIRFFVHQSHLSLSSINYLKGLCTYPKDFFKTWERYKENKKNKSEDEFLDLLSKSLKYESRKFIWCLLYVILKIFWVYNIVMLLNKMHLKHVV</sequence>
<protein>
    <submittedName>
        <fullName evidence="2">Uncharacterized protein</fullName>
    </submittedName>
</protein>
<dbReference type="PANTHER" id="PTHR39179:SF1">
    <property type="entry name" value="SPORE COAT PROTEIN I"/>
    <property type="match status" value="1"/>
</dbReference>
<evidence type="ECO:0000313" key="2">
    <source>
        <dbReference type="EMBL" id="ETJ16434.1"/>
    </source>
</evidence>
<dbReference type="EMBL" id="AZMM01018827">
    <property type="protein sequence ID" value="ETJ16434.1"/>
    <property type="molecule type" value="Genomic_DNA"/>
</dbReference>
<accession>W1WJ46</accession>
<comment type="caution">
    <text evidence="2">The sequence shown here is derived from an EMBL/GenBank/DDBJ whole genome shotgun (WGS) entry which is preliminary data.</text>
</comment>
<keyword evidence="1" id="KW-0812">Transmembrane</keyword>
<dbReference type="AlphaFoldDB" id="W1WJ46"/>
<feature type="transmembrane region" description="Helical" evidence="1">
    <location>
        <begin position="257"/>
        <end position="278"/>
    </location>
</feature>
<organism evidence="2">
    <name type="scientific">human gut metagenome</name>
    <dbReference type="NCBI Taxonomy" id="408170"/>
    <lineage>
        <taxon>unclassified sequences</taxon>
        <taxon>metagenomes</taxon>
        <taxon>organismal metagenomes</taxon>
    </lineage>
</organism>
<dbReference type="Gene3D" id="3.90.1200.10">
    <property type="match status" value="1"/>
</dbReference>
<keyword evidence="1" id="KW-1133">Transmembrane helix</keyword>